<feature type="region of interest" description="Disordered" evidence="1">
    <location>
        <begin position="27"/>
        <end position="96"/>
    </location>
</feature>
<name>A0ABS7TS31_9BACT</name>
<evidence type="ECO:0000313" key="3">
    <source>
        <dbReference type="Proteomes" id="UP001139031"/>
    </source>
</evidence>
<organism evidence="2 3">
    <name type="scientific">Nannocystis pusilla</name>
    <dbReference type="NCBI Taxonomy" id="889268"/>
    <lineage>
        <taxon>Bacteria</taxon>
        <taxon>Pseudomonadati</taxon>
        <taxon>Myxococcota</taxon>
        <taxon>Polyangia</taxon>
        <taxon>Nannocystales</taxon>
        <taxon>Nannocystaceae</taxon>
        <taxon>Nannocystis</taxon>
    </lineage>
</organism>
<evidence type="ECO:0000313" key="2">
    <source>
        <dbReference type="EMBL" id="MBZ5710957.1"/>
    </source>
</evidence>
<reference evidence="2" key="1">
    <citation type="submission" date="2021-08" db="EMBL/GenBank/DDBJ databases">
        <authorList>
            <person name="Stevens D.C."/>
        </authorList>
    </citation>
    <scope>NUCLEOTIDE SEQUENCE</scope>
    <source>
        <strain evidence="2">DSM 53165</strain>
    </source>
</reference>
<dbReference type="Proteomes" id="UP001139031">
    <property type="component" value="Unassembled WGS sequence"/>
</dbReference>
<dbReference type="EMBL" id="JAIRAU010000023">
    <property type="protein sequence ID" value="MBZ5710957.1"/>
    <property type="molecule type" value="Genomic_DNA"/>
</dbReference>
<keyword evidence="3" id="KW-1185">Reference proteome</keyword>
<accession>A0ABS7TS31</accession>
<comment type="caution">
    <text evidence="2">The sequence shown here is derived from an EMBL/GenBank/DDBJ whole genome shotgun (WGS) entry which is preliminary data.</text>
</comment>
<proteinExistence type="predicted"/>
<feature type="compositionally biased region" description="Basic residues" evidence="1">
    <location>
        <begin position="42"/>
        <end position="53"/>
    </location>
</feature>
<gene>
    <name evidence="2" type="ORF">K7C98_16980</name>
</gene>
<evidence type="ECO:0000256" key="1">
    <source>
        <dbReference type="SAM" id="MobiDB-lite"/>
    </source>
</evidence>
<protein>
    <submittedName>
        <fullName evidence="2">Uncharacterized protein</fullName>
    </submittedName>
</protein>
<dbReference type="RefSeq" id="WP_224192726.1">
    <property type="nucleotide sequence ID" value="NZ_JAIRAU010000023.1"/>
</dbReference>
<sequence length="128" mass="13375">MIAVDEAPPVVLTDDVDRVLHARAAHAREDAIPADSPLPPASRRHTGAARMRWRPSELDASPGGAAYAPRRALPPHEQRQGVGETGGELADVGEEAGDAGAERLPIFKGVHNGRGVLGFVARANVPVG</sequence>